<sequence>MYYPRFTKVIIHHFMSKDPSIPRRNKVNWHYVKDDYMFTMIKLVSRHQNKQQFGALLPIELTNGDIRNFNAYQEYYAVATGATLPKPKASVWKTRSSSDTTTPPLTAAAGPILTSSEKGKQAAKAFKAKSLSDLSEVAMIETQQLKLDTKRSLQQTHISQASGSGADEGTDTIPGVPDVPTDEPEEYISWKSTDDEGDDDEDDEEKGNDDEQASDEKEFIHPSLSTHTKEEPMDEESFDHISKTPKDTDDEGNGEENLGINVGREEGHDEKEEEDELYTDVNINQGRGIQTTQEFEDSHVTLTPVNPDGQQQGSSVSSQFVTSMLNPTPDAGMESIFETTSQMDVQTLTSVGPLPMTSDRLRDEAQKENDEFLKTINENMQKIIKEQVKEQVKTSFAVATDLSKMELKKILIEKMEGNKSIHRSNEQMNLYNAFVEAY</sequence>
<accession>A0A699IIQ0</accession>
<evidence type="ECO:0000313" key="2">
    <source>
        <dbReference type="EMBL" id="GEZ57701.1"/>
    </source>
</evidence>
<feature type="compositionally biased region" description="Basic and acidic residues" evidence="1">
    <location>
        <begin position="238"/>
        <end position="247"/>
    </location>
</feature>
<proteinExistence type="predicted"/>
<dbReference type="EMBL" id="BKCJ010295955">
    <property type="protein sequence ID" value="GEZ57701.1"/>
    <property type="molecule type" value="Genomic_DNA"/>
</dbReference>
<name>A0A699IIQ0_TANCI</name>
<evidence type="ECO:0000256" key="1">
    <source>
        <dbReference type="SAM" id="MobiDB-lite"/>
    </source>
</evidence>
<feature type="region of interest" description="Disordered" evidence="1">
    <location>
        <begin position="149"/>
        <end position="275"/>
    </location>
</feature>
<protein>
    <submittedName>
        <fullName evidence="2">Uncharacterized protein</fullName>
    </submittedName>
</protein>
<comment type="caution">
    <text evidence="2">The sequence shown here is derived from an EMBL/GenBank/DDBJ whole genome shotgun (WGS) entry which is preliminary data.</text>
</comment>
<organism evidence="2">
    <name type="scientific">Tanacetum cinerariifolium</name>
    <name type="common">Dalmatian daisy</name>
    <name type="synonym">Chrysanthemum cinerariifolium</name>
    <dbReference type="NCBI Taxonomy" id="118510"/>
    <lineage>
        <taxon>Eukaryota</taxon>
        <taxon>Viridiplantae</taxon>
        <taxon>Streptophyta</taxon>
        <taxon>Embryophyta</taxon>
        <taxon>Tracheophyta</taxon>
        <taxon>Spermatophyta</taxon>
        <taxon>Magnoliopsida</taxon>
        <taxon>eudicotyledons</taxon>
        <taxon>Gunneridae</taxon>
        <taxon>Pentapetalae</taxon>
        <taxon>asterids</taxon>
        <taxon>campanulids</taxon>
        <taxon>Asterales</taxon>
        <taxon>Asteraceae</taxon>
        <taxon>Asteroideae</taxon>
        <taxon>Anthemideae</taxon>
        <taxon>Anthemidinae</taxon>
        <taxon>Tanacetum</taxon>
    </lineage>
</organism>
<feature type="compositionally biased region" description="Polar residues" evidence="1">
    <location>
        <begin position="149"/>
        <end position="163"/>
    </location>
</feature>
<feature type="non-terminal residue" evidence="2">
    <location>
        <position position="438"/>
    </location>
</feature>
<gene>
    <name evidence="2" type="ORF">Tci_529674</name>
</gene>
<feature type="compositionally biased region" description="Acidic residues" evidence="1">
    <location>
        <begin position="195"/>
        <end position="213"/>
    </location>
</feature>
<reference evidence="2" key="1">
    <citation type="journal article" date="2019" name="Sci. Rep.">
        <title>Draft genome of Tanacetum cinerariifolium, the natural source of mosquito coil.</title>
        <authorList>
            <person name="Yamashiro T."/>
            <person name="Shiraishi A."/>
            <person name="Satake H."/>
            <person name="Nakayama K."/>
        </authorList>
    </citation>
    <scope>NUCLEOTIDE SEQUENCE</scope>
</reference>
<dbReference type="AlphaFoldDB" id="A0A699IIQ0"/>